<dbReference type="Proteomes" id="UP001187531">
    <property type="component" value="Unassembled WGS sequence"/>
</dbReference>
<evidence type="ECO:0000256" key="1">
    <source>
        <dbReference type="SAM" id="MobiDB-lite"/>
    </source>
</evidence>
<feature type="signal peptide" evidence="3">
    <location>
        <begin position="1"/>
        <end position="28"/>
    </location>
</feature>
<gene>
    <name evidence="4" type="ORF">QYM36_005870</name>
</gene>
<dbReference type="EMBL" id="JAVRJZ010000009">
    <property type="protein sequence ID" value="KAK2718679.1"/>
    <property type="molecule type" value="Genomic_DNA"/>
</dbReference>
<keyword evidence="3" id="KW-0732">Signal</keyword>
<keyword evidence="2" id="KW-0812">Transmembrane</keyword>
<evidence type="ECO:0000256" key="3">
    <source>
        <dbReference type="SAM" id="SignalP"/>
    </source>
</evidence>
<organism evidence="4 5">
    <name type="scientific">Artemia franciscana</name>
    <name type="common">Brine shrimp</name>
    <name type="synonym">Artemia sanfranciscana</name>
    <dbReference type="NCBI Taxonomy" id="6661"/>
    <lineage>
        <taxon>Eukaryota</taxon>
        <taxon>Metazoa</taxon>
        <taxon>Ecdysozoa</taxon>
        <taxon>Arthropoda</taxon>
        <taxon>Crustacea</taxon>
        <taxon>Branchiopoda</taxon>
        <taxon>Anostraca</taxon>
        <taxon>Artemiidae</taxon>
        <taxon>Artemia</taxon>
    </lineage>
</organism>
<accession>A0AA88LA80</accession>
<proteinExistence type="predicted"/>
<feature type="region of interest" description="Disordered" evidence="1">
    <location>
        <begin position="230"/>
        <end position="261"/>
    </location>
</feature>
<reference evidence="4" key="1">
    <citation type="submission" date="2023-07" db="EMBL/GenBank/DDBJ databases">
        <title>Chromosome-level genome assembly of Artemia franciscana.</title>
        <authorList>
            <person name="Jo E."/>
        </authorList>
    </citation>
    <scope>NUCLEOTIDE SEQUENCE</scope>
    <source>
        <tissue evidence="4">Whole body</tissue>
    </source>
</reference>
<evidence type="ECO:0000256" key="2">
    <source>
        <dbReference type="SAM" id="Phobius"/>
    </source>
</evidence>
<protein>
    <recommendedName>
        <fullName evidence="6">TNFR-Cys domain-containing protein</fullName>
    </recommendedName>
</protein>
<feature type="transmembrane region" description="Helical" evidence="2">
    <location>
        <begin position="132"/>
        <end position="158"/>
    </location>
</feature>
<keyword evidence="5" id="KW-1185">Reference proteome</keyword>
<evidence type="ECO:0000313" key="5">
    <source>
        <dbReference type="Proteomes" id="UP001187531"/>
    </source>
</evidence>
<keyword evidence="2" id="KW-0472">Membrane</keyword>
<evidence type="ECO:0000313" key="4">
    <source>
        <dbReference type="EMBL" id="KAK2718679.1"/>
    </source>
</evidence>
<feature type="chain" id="PRO_5041851805" description="TNFR-Cys domain-containing protein" evidence="3">
    <location>
        <begin position="29"/>
        <end position="453"/>
    </location>
</feature>
<sequence length="453" mass="50400">MFSEDSMRGKRMKRTLLLLAILTSLTMADDVYDDDELKSCSRDDNCYGGQFCSNLGKCVNCYDCKYYKRQSLRDLPRLCSKSPKDCGGCLPGYVLERCGNNMYCDKCVRSERKLDMAVVTTPPPNTHTEPQLWITAVVGLLIVCIFVGSLVYCACCFYQKRKKNVQDVPSVSSLPDSRKDTEVPLINNGYERVQHPPPYVNNKPYNPLFSQEVTQRADLWNLPSGGTLQNCQNEGIPSAPPHSTTGNSSHSSNASTAPSHWAPSIHPVADICRLSTLVDDNASIISQETPYADINSQEWRNRINNWNARSESDVNNLNGSNDRASANDSGMALDSLQDIIIVPPERFQSDGDTTEIGAFPNSSRRRTLSLTMNELETFPSFTHWSTNDVSFSTLRPGTSTTMFNVWHSSQTQDSGTGPSIRGRSPAYSNAESEYLEFDLGVTIRCPVVQRDSQ</sequence>
<comment type="caution">
    <text evidence="4">The sequence shown here is derived from an EMBL/GenBank/DDBJ whole genome shotgun (WGS) entry which is preliminary data.</text>
</comment>
<name>A0AA88LA80_ARTSF</name>
<keyword evidence="2" id="KW-1133">Transmembrane helix</keyword>
<dbReference type="AlphaFoldDB" id="A0AA88LA80"/>
<evidence type="ECO:0008006" key="6">
    <source>
        <dbReference type="Google" id="ProtNLM"/>
    </source>
</evidence>
<feature type="compositionally biased region" description="Low complexity" evidence="1">
    <location>
        <begin position="241"/>
        <end position="260"/>
    </location>
</feature>
<dbReference type="EMBL" id="JAVRJZ010000009">
    <property type="protein sequence ID" value="KAK2718678.1"/>
    <property type="molecule type" value="Genomic_DNA"/>
</dbReference>